<feature type="transmembrane region" description="Helical" evidence="2">
    <location>
        <begin position="62"/>
        <end position="80"/>
    </location>
</feature>
<evidence type="ECO:0000256" key="2">
    <source>
        <dbReference type="SAM" id="Phobius"/>
    </source>
</evidence>
<gene>
    <name evidence="3" type="ORF">ACFQ34_28850</name>
</gene>
<feature type="transmembrane region" description="Helical" evidence="2">
    <location>
        <begin position="87"/>
        <end position="105"/>
    </location>
</feature>
<sequence>MTSEPDPTRAPDERPRPRTPPQIRVAGVVVALQGLVGIVFGIVLLVRGLGTGDGIRYVLGETGYFVLIGAALVVVGIGLLRGKRWSRSPAIVAELLLIPVVYSLLGPSRQIVWGIIVGVVVIATFLLLISERSRLWALDLHDRSTR</sequence>
<reference evidence="4" key="1">
    <citation type="journal article" date="2019" name="Int. J. Syst. Evol. Microbiol.">
        <title>The Global Catalogue of Microorganisms (GCM) 10K type strain sequencing project: providing services to taxonomists for standard genome sequencing and annotation.</title>
        <authorList>
            <consortium name="The Broad Institute Genomics Platform"/>
            <consortium name="The Broad Institute Genome Sequencing Center for Infectious Disease"/>
            <person name="Wu L."/>
            <person name="Ma J."/>
        </authorList>
    </citation>
    <scope>NUCLEOTIDE SEQUENCE [LARGE SCALE GENOMIC DNA]</scope>
    <source>
        <strain evidence="4">CCUG 49018</strain>
    </source>
</reference>
<dbReference type="RefSeq" id="WP_346092347.1">
    <property type="nucleotide sequence ID" value="NZ_BAABKS010000053.1"/>
</dbReference>
<accession>A0ABW3VRL6</accession>
<protein>
    <recommendedName>
        <fullName evidence="5">Integral membrane protein</fullName>
    </recommendedName>
</protein>
<evidence type="ECO:0008006" key="5">
    <source>
        <dbReference type="Google" id="ProtNLM"/>
    </source>
</evidence>
<keyword evidence="2" id="KW-0812">Transmembrane</keyword>
<dbReference type="Proteomes" id="UP001597182">
    <property type="component" value="Unassembled WGS sequence"/>
</dbReference>
<feature type="transmembrane region" description="Helical" evidence="2">
    <location>
        <begin position="111"/>
        <end position="129"/>
    </location>
</feature>
<keyword evidence="2" id="KW-0472">Membrane</keyword>
<feature type="region of interest" description="Disordered" evidence="1">
    <location>
        <begin position="1"/>
        <end position="20"/>
    </location>
</feature>
<feature type="transmembrane region" description="Helical" evidence="2">
    <location>
        <begin position="25"/>
        <end position="50"/>
    </location>
</feature>
<evidence type="ECO:0000313" key="4">
    <source>
        <dbReference type="Proteomes" id="UP001597182"/>
    </source>
</evidence>
<proteinExistence type="predicted"/>
<feature type="compositionally biased region" description="Basic and acidic residues" evidence="1">
    <location>
        <begin position="1"/>
        <end position="16"/>
    </location>
</feature>
<evidence type="ECO:0000313" key="3">
    <source>
        <dbReference type="EMBL" id="MFD1237313.1"/>
    </source>
</evidence>
<comment type="caution">
    <text evidence="3">The sequence shown here is derived from an EMBL/GenBank/DDBJ whole genome shotgun (WGS) entry which is preliminary data.</text>
</comment>
<evidence type="ECO:0000256" key="1">
    <source>
        <dbReference type="SAM" id="MobiDB-lite"/>
    </source>
</evidence>
<name>A0ABW3VRL6_9PSEU</name>
<organism evidence="3 4">
    <name type="scientific">Pseudonocardia benzenivorans</name>
    <dbReference type="NCBI Taxonomy" id="228005"/>
    <lineage>
        <taxon>Bacteria</taxon>
        <taxon>Bacillati</taxon>
        <taxon>Actinomycetota</taxon>
        <taxon>Actinomycetes</taxon>
        <taxon>Pseudonocardiales</taxon>
        <taxon>Pseudonocardiaceae</taxon>
        <taxon>Pseudonocardia</taxon>
    </lineage>
</organism>
<dbReference type="EMBL" id="JBHTMB010000281">
    <property type="protein sequence ID" value="MFD1237313.1"/>
    <property type="molecule type" value="Genomic_DNA"/>
</dbReference>
<keyword evidence="4" id="KW-1185">Reference proteome</keyword>
<keyword evidence="2" id="KW-1133">Transmembrane helix</keyword>